<dbReference type="Proteomes" id="UP000054928">
    <property type="component" value="Unassembled WGS sequence"/>
</dbReference>
<keyword evidence="2" id="KW-1185">Reference proteome</keyword>
<organism evidence="1 2">
    <name type="scientific">Plasmopara halstedii</name>
    <name type="common">Downy mildew of sunflower</name>
    <dbReference type="NCBI Taxonomy" id="4781"/>
    <lineage>
        <taxon>Eukaryota</taxon>
        <taxon>Sar</taxon>
        <taxon>Stramenopiles</taxon>
        <taxon>Oomycota</taxon>
        <taxon>Peronosporomycetes</taxon>
        <taxon>Peronosporales</taxon>
        <taxon>Peronosporaceae</taxon>
        <taxon>Plasmopara</taxon>
    </lineage>
</organism>
<sequence>MLGIHTCDQRRKISEKRLQYPQLEFCGFESDEDLLWTPNYRESDAEIDSRATKFLDTIFNLPAKNVGVVSHSVFGASLLRVIGHRAYTIGTAEFLPLLIEKTTTI</sequence>
<dbReference type="Gene3D" id="3.40.50.1240">
    <property type="entry name" value="Phosphoglycerate mutase-like"/>
    <property type="match status" value="1"/>
</dbReference>
<protein>
    <submittedName>
        <fullName evidence="1">Predicted phosphoglycerate mutase</fullName>
    </submittedName>
</protein>
<name>A0A0N7L867_PLAHL</name>
<evidence type="ECO:0000313" key="1">
    <source>
        <dbReference type="EMBL" id="CEG49027.1"/>
    </source>
</evidence>
<dbReference type="RefSeq" id="XP_024585396.1">
    <property type="nucleotide sequence ID" value="XM_024720171.1"/>
</dbReference>
<proteinExistence type="predicted"/>
<dbReference type="AlphaFoldDB" id="A0A0N7L867"/>
<dbReference type="OrthoDB" id="160491at2759"/>
<accession>A0A0N7L867</accession>
<dbReference type="SUPFAM" id="SSF53254">
    <property type="entry name" value="Phosphoglycerate mutase-like"/>
    <property type="match status" value="1"/>
</dbReference>
<reference evidence="2" key="1">
    <citation type="submission" date="2014-09" db="EMBL/GenBank/DDBJ databases">
        <authorList>
            <person name="Sharma Rahul"/>
            <person name="Thines Marco"/>
        </authorList>
    </citation>
    <scope>NUCLEOTIDE SEQUENCE [LARGE SCALE GENOMIC DNA]</scope>
</reference>
<dbReference type="InterPro" id="IPR029033">
    <property type="entry name" value="His_PPase_superfam"/>
</dbReference>
<dbReference type="EMBL" id="CCYD01003042">
    <property type="protein sequence ID" value="CEG49027.1"/>
    <property type="molecule type" value="Genomic_DNA"/>
</dbReference>
<evidence type="ECO:0000313" key="2">
    <source>
        <dbReference type="Proteomes" id="UP000054928"/>
    </source>
</evidence>
<dbReference type="GeneID" id="36401872"/>